<accession>A0AAV4QQ65</accession>
<reference evidence="1 2" key="1">
    <citation type="submission" date="2021-06" db="EMBL/GenBank/DDBJ databases">
        <title>Caerostris darwini draft genome.</title>
        <authorList>
            <person name="Kono N."/>
            <person name="Arakawa K."/>
        </authorList>
    </citation>
    <scope>NUCLEOTIDE SEQUENCE [LARGE SCALE GENOMIC DNA]</scope>
</reference>
<comment type="caution">
    <text evidence="1">The sequence shown here is derived from an EMBL/GenBank/DDBJ whole genome shotgun (WGS) entry which is preliminary data.</text>
</comment>
<evidence type="ECO:0000313" key="2">
    <source>
        <dbReference type="Proteomes" id="UP001054837"/>
    </source>
</evidence>
<dbReference type="EMBL" id="BPLQ01005005">
    <property type="protein sequence ID" value="GIY12203.1"/>
    <property type="molecule type" value="Genomic_DNA"/>
</dbReference>
<evidence type="ECO:0000313" key="1">
    <source>
        <dbReference type="EMBL" id="GIY12203.1"/>
    </source>
</evidence>
<protein>
    <submittedName>
        <fullName evidence="1">Uncharacterized protein</fullName>
    </submittedName>
</protein>
<proteinExistence type="predicted"/>
<keyword evidence="2" id="KW-1185">Reference proteome</keyword>
<sequence>MISQLMKSHKEKLGKRISEKKWSPATLRKKWSEKKSTVLNERNYKRSKWRLPCPTGSLRPKSIRSDIKKSNLLCAVNLLLISRAPLIKVRRSTALSNYQ</sequence>
<dbReference type="AlphaFoldDB" id="A0AAV4QQ65"/>
<gene>
    <name evidence="1" type="ORF">CDAR_237331</name>
</gene>
<dbReference type="Proteomes" id="UP001054837">
    <property type="component" value="Unassembled WGS sequence"/>
</dbReference>
<name>A0AAV4QQ65_9ARAC</name>
<organism evidence="1 2">
    <name type="scientific">Caerostris darwini</name>
    <dbReference type="NCBI Taxonomy" id="1538125"/>
    <lineage>
        <taxon>Eukaryota</taxon>
        <taxon>Metazoa</taxon>
        <taxon>Ecdysozoa</taxon>
        <taxon>Arthropoda</taxon>
        <taxon>Chelicerata</taxon>
        <taxon>Arachnida</taxon>
        <taxon>Araneae</taxon>
        <taxon>Araneomorphae</taxon>
        <taxon>Entelegynae</taxon>
        <taxon>Araneoidea</taxon>
        <taxon>Araneidae</taxon>
        <taxon>Caerostris</taxon>
    </lineage>
</organism>